<dbReference type="AlphaFoldDB" id="A0A0A2G5I2"/>
<sequence>MRLYIKVSASHKPIDFNYQSLLTGCVHKWLGRENEEHGKISLYSFSWLQNVEVTSEGIRLLDGTYFTLSFYDSEQVRRVVKNILEQPEMFAGSRVVDVRLLSAPEFSNQERFFPGSPILIKRHDENKITHYTYRDEEANRFMTETLKSKASIAGLDTEGIKVYFDPTYPHPKTKVVAYKGVKSKANLCPVIVEGTPEIIAFAWHVGIGNSTGVGFGALK</sequence>
<reference evidence="5 6" key="1">
    <citation type="submission" date="2014-08" db="EMBL/GenBank/DDBJ databases">
        <title>Porphyromonas gingivicanis strain:COT-022_OH1391 Genome sequencing.</title>
        <authorList>
            <person name="Wallis C."/>
            <person name="Deusch O."/>
            <person name="O'Flynn C."/>
            <person name="Davis I."/>
            <person name="Jospin G."/>
            <person name="Darling A.E."/>
            <person name="Coil D.A."/>
            <person name="Alexiev A."/>
            <person name="Horsfall A."/>
            <person name="Kirkwood N."/>
            <person name="Harris S."/>
            <person name="Eisen J.A."/>
        </authorList>
    </citation>
    <scope>NUCLEOTIDE SEQUENCE [LARGE SCALE GENOMIC DNA]</scope>
    <source>
        <strain evidence="6">COT-022 OH1391</strain>
    </source>
</reference>
<dbReference type="Pfam" id="PF01881">
    <property type="entry name" value="Cas_Cas6_C"/>
    <property type="match status" value="1"/>
</dbReference>
<keyword evidence="2" id="KW-0694">RNA-binding</keyword>
<dbReference type="InterPro" id="IPR045747">
    <property type="entry name" value="CRISPR-assoc_prot_Cas6_N_sf"/>
</dbReference>
<gene>
    <name evidence="5" type="ORF">HQ36_05325</name>
</gene>
<dbReference type="CDD" id="cd21140">
    <property type="entry name" value="Cas6_I-like"/>
    <property type="match status" value="1"/>
</dbReference>
<dbReference type="GO" id="GO:0003723">
    <property type="term" value="F:RNA binding"/>
    <property type="evidence" value="ECO:0007669"/>
    <property type="project" value="UniProtKB-KW"/>
</dbReference>
<dbReference type="NCBIfam" id="TIGR01877">
    <property type="entry name" value="cas_cas6"/>
    <property type="match status" value="1"/>
</dbReference>
<evidence type="ECO:0000313" key="6">
    <source>
        <dbReference type="Proteomes" id="UP000030134"/>
    </source>
</evidence>
<evidence type="ECO:0000256" key="2">
    <source>
        <dbReference type="ARBA" id="ARBA00022884"/>
    </source>
</evidence>
<protein>
    <recommendedName>
        <fullName evidence="4">CRISPR associated protein Cas6 C-terminal domain-containing protein</fullName>
    </recommendedName>
</protein>
<evidence type="ECO:0000259" key="4">
    <source>
        <dbReference type="Pfam" id="PF01881"/>
    </source>
</evidence>
<dbReference type="Proteomes" id="UP000030134">
    <property type="component" value="Unassembled WGS sequence"/>
</dbReference>
<dbReference type="InterPro" id="IPR049435">
    <property type="entry name" value="Cas_Cas6_C"/>
</dbReference>
<evidence type="ECO:0000256" key="3">
    <source>
        <dbReference type="ARBA" id="ARBA00023118"/>
    </source>
</evidence>
<dbReference type="EMBL" id="JQZW01000009">
    <property type="protein sequence ID" value="KGN97697.1"/>
    <property type="molecule type" value="Genomic_DNA"/>
</dbReference>
<dbReference type="PANTHER" id="PTHR36984">
    <property type="entry name" value="CRISPR-ASSOCIATED ENDORIBONUCLEASE CAS6 1"/>
    <property type="match status" value="1"/>
</dbReference>
<comment type="similarity">
    <text evidence="1">Belongs to the CRISPR-associated protein Cas6/Cse3/CasE family.</text>
</comment>
<dbReference type="InterPro" id="IPR010156">
    <property type="entry name" value="CRISPR-assoc_prot_Cas6"/>
</dbReference>
<name>A0A0A2G5I2_9PORP</name>
<dbReference type="Gene3D" id="3.30.70.1900">
    <property type="match status" value="1"/>
</dbReference>
<dbReference type="Gene3D" id="3.30.70.1890">
    <property type="match status" value="1"/>
</dbReference>
<feature type="domain" description="CRISPR associated protein Cas6 C-terminal" evidence="4">
    <location>
        <begin position="103"/>
        <end position="218"/>
    </location>
</feature>
<keyword evidence="3" id="KW-0051">Antiviral defense</keyword>
<evidence type="ECO:0000313" key="5">
    <source>
        <dbReference type="EMBL" id="KGN97697.1"/>
    </source>
</evidence>
<accession>A0A0A2G5I2</accession>
<organism evidence="5 6">
    <name type="scientific">Porphyromonas gingivicanis</name>
    <dbReference type="NCBI Taxonomy" id="266762"/>
    <lineage>
        <taxon>Bacteria</taxon>
        <taxon>Pseudomonadati</taxon>
        <taxon>Bacteroidota</taxon>
        <taxon>Bacteroidia</taxon>
        <taxon>Bacteroidales</taxon>
        <taxon>Porphyromonadaceae</taxon>
        <taxon>Porphyromonas</taxon>
    </lineage>
</organism>
<dbReference type="OrthoDB" id="956004at2"/>
<dbReference type="eggNOG" id="COG1583">
    <property type="taxonomic scope" value="Bacteria"/>
</dbReference>
<proteinExistence type="inferred from homology"/>
<evidence type="ECO:0000256" key="1">
    <source>
        <dbReference type="ARBA" id="ARBA00005937"/>
    </source>
</evidence>
<keyword evidence="6" id="KW-1185">Reference proteome</keyword>
<comment type="caution">
    <text evidence="5">The sequence shown here is derived from an EMBL/GenBank/DDBJ whole genome shotgun (WGS) entry which is preliminary data.</text>
</comment>
<dbReference type="STRING" id="266762.HQ36_05325"/>
<dbReference type="GO" id="GO:0016788">
    <property type="term" value="F:hydrolase activity, acting on ester bonds"/>
    <property type="evidence" value="ECO:0007669"/>
    <property type="project" value="InterPro"/>
</dbReference>
<dbReference type="RefSeq" id="WP_036884182.1">
    <property type="nucleotide sequence ID" value="NZ_JQZW01000009.1"/>
</dbReference>
<dbReference type="PANTHER" id="PTHR36984:SF1">
    <property type="entry name" value="CRISPR-ASSOCIATED ENDORIBONUCLEASE CAS6 1"/>
    <property type="match status" value="1"/>
</dbReference>
<dbReference type="GO" id="GO:0051607">
    <property type="term" value="P:defense response to virus"/>
    <property type="evidence" value="ECO:0007669"/>
    <property type="project" value="UniProtKB-KW"/>
</dbReference>